<name>A0A167JZ12_9HYPO</name>
<reference evidence="2 3" key="1">
    <citation type="journal article" date="2016" name="Genome Biol. Evol.">
        <title>Divergent and convergent evolution of fungal pathogenicity.</title>
        <authorList>
            <person name="Shang Y."/>
            <person name="Xiao G."/>
            <person name="Zheng P."/>
            <person name="Cen K."/>
            <person name="Zhan S."/>
            <person name="Wang C."/>
        </authorList>
    </citation>
    <scope>NUCLEOTIDE SEQUENCE [LARGE SCALE GENOMIC DNA]</scope>
    <source>
        <strain evidence="2 3">RCEF 3172</strain>
    </source>
</reference>
<dbReference type="PANTHER" id="PTHR35910">
    <property type="entry name" value="2EXR DOMAIN-CONTAINING PROTEIN"/>
    <property type="match status" value="1"/>
</dbReference>
<dbReference type="OrthoDB" id="3473305at2759"/>
<evidence type="ECO:0000313" key="3">
    <source>
        <dbReference type="Proteomes" id="UP000076863"/>
    </source>
</evidence>
<feature type="domain" description="2EXR" evidence="1">
    <location>
        <begin position="6"/>
        <end position="126"/>
    </location>
</feature>
<gene>
    <name evidence="2" type="ORF">BBO_00943</name>
</gene>
<evidence type="ECO:0000313" key="2">
    <source>
        <dbReference type="EMBL" id="OAA50996.1"/>
    </source>
</evidence>
<dbReference type="Pfam" id="PF20150">
    <property type="entry name" value="2EXR"/>
    <property type="match status" value="1"/>
</dbReference>
<dbReference type="Proteomes" id="UP000076863">
    <property type="component" value="Unassembled WGS sequence"/>
</dbReference>
<protein>
    <recommendedName>
        <fullName evidence="1">2EXR domain-containing protein</fullName>
    </recommendedName>
</protein>
<organism evidence="2 3">
    <name type="scientific">Beauveria brongniartii RCEF 3172</name>
    <dbReference type="NCBI Taxonomy" id="1081107"/>
    <lineage>
        <taxon>Eukaryota</taxon>
        <taxon>Fungi</taxon>
        <taxon>Dikarya</taxon>
        <taxon>Ascomycota</taxon>
        <taxon>Pezizomycotina</taxon>
        <taxon>Sordariomycetes</taxon>
        <taxon>Hypocreomycetidae</taxon>
        <taxon>Hypocreales</taxon>
        <taxon>Cordycipitaceae</taxon>
        <taxon>Beauveria</taxon>
        <taxon>Beauveria brongniartii</taxon>
    </lineage>
</organism>
<dbReference type="PANTHER" id="PTHR35910:SF6">
    <property type="entry name" value="2EXR DOMAIN-CONTAINING PROTEIN"/>
    <property type="match status" value="1"/>
</dbReference>
<accession>A0A167JZ12</accession>
<dbReference type="EMBL" id="AZHA01000002">
    <property type="protein sequence ID" value="OAA50996.1"/>
    <property type="molecule type" value="Genomic_DNA"/>
</dbReference>
<dbReference type="InterPro" id="IPR045518">
    <property type="entry name" value="2EXR"/>
</dbReference>
<evidence type="ECO:0000259" key="1">
    <source>
        <dbReference type="Pfam" id="PF20150"/>
    </source>
</evidence>
<sequence length="244" mass="28762">MKNCAFQLFSELPPEIRARIWRHAIEPRIVPVTCWVGNQRAEAINNSRATHGTGWERDLAAVRRRTQTDPTAKTQLPLELYAVALHKPPVLDICRETRSIRLYEKMILTPGSSISYAWVNYHVDVIYLQDDQEPYARFQNCAHLVRRLRLCADPSDEYWFYNQSATLKSTFCQLAECFVVMGKEARIWDWRCYDYQKWFSCPPDNIHLIDEENNEEMTYRDLLEMSDENVKKWAISANRYADES</sequence>
<keyword evidence="3" id="KW-1185">Reference proteome</keyword>
<comment type="caution">
    <text evidence="2">The sequence shown here is derived from an EMBL/GenBank/DDBJ whole genome shotgun (WGS) entry which is preliminary data.</text>
</comment>
<proteinExistence type="predicted"/>
<dbReference type="AlphaFoldDB" id="A0A167JZ12"/>